<reference evidence="1 2" key="1">
    <citation type="submission" date="2016-11" db="EMBL/GenBank/DDBJ databases">
        <authorList>
            <person name="Jaros S."/>
            <person name="Januszkiewicz K."/>
            <person name="Wedrychowicz H."/>
        </authorList>
    </citation>
    <scope>NUCLEOTIDE SEQUENCE [LARGE SCALE GENOMIC DNA]</scope>
    <source>
        <strain evidence="1 2">DSM 44666</strain>
    </source>
</reference>
<keyword evidence="2" id="KW-1185">Reference proteome</keyword>
<gene>
    <name evidence="1" type="ORF">SAMN05444392_106131</name>
</gene>
<protein>
    <submittedName>
        <fullName evidence="1">Uncharacterized protein</fullName>
    </submittedName>
</protein>
<evidence type="ECO:0000313" key="2">
    <source>
        <dbReference type="Proteomes" id="UP000184476"/>
    </source>
</evidence>
<proteinExistence type="predicted"/>
<name>A0A1M4YB25_9BACL</name>
<dbReference type="Proteomes" id="UP000184476">
    <property type="component" value="Unassembled WGS sequence"/>
</dbReference>
<dbReference type="EMBL" id="FQVL01000006">
    <property type="protein sequence ID" value="SHF02682.1"/>
    <property type="molecule type" value="Genomic_DNA"/>
</dbReference>
<dbReference type="AlphaFoldDB" id="A0A1M4YB25"/>
<organism evidence="1 2">
    <name type="scientific">Seinonella peptonophila</name>
    <dbReference type="NCBI Taxonomy" id="112248"/>
    <lineage>
        <taxon>Bacteria</taxon>
        <taxon>Bacillati</taxon>
        <taxon>Bacillota</taxon>
        <taxon>Bacilli</taxon>
        <taxon>Bacillales</taxon>
        <taxon>Thermoactinomycetaceae</taxon>
        <taxon>Seinonella</taxon>
    </lineage>
</organism>
<evidence type="ECO:0000313" key="1">
    <source>
        <dbReference type="EMBL" id="SHF02682.1"/>
    </source>
</evidence>
<accession>A0A1M4YB25</accession>
<sequence>MLLDVAYLYCFSLLVPEMAEKVYQTFAEILDNESGRVAILYAATRIFRRIKQGDFVELERPLKRVGREIVDL</sequence>
<dbReference type="STRING" id="112248.SAMN05444392_106131"/>